<evidence type="ECO:0000313" key="3">
    <source>
        <dbReference type="Proteomes" id="UP000824469"/>
    </source>
</evidence>
<accession>A0AA38LE58</accession>
<feature type="non-terminal residue" evidence="2">
    <location>
        <position position="1"/>
    </location>
</feature>
<dbReference type="EMBL" id="JAHRHJ020000004">
    <property type="protein sequence ID" value="KAH9318590.1"/>
    <property type="molecule type" value="Genomic_DNA"/>
</dbReference>
<reference evidence="2 3" key="1">
    <citation type="journal article" date="2021" name="Nat. Plants">
        <title>The Taxus genome provides insights into paclitaxel biosynthesis.</title>
        <authorList>
            <person name="Xiong X."/>
            <person name="Gou J."/>
            <person name="Liao Q."/>
            <person name="Li Y."/>
            <person name="Zhou Q."/>
            <person name="Bi G."/>
            <person name="Li C."/>
            <person name="Du R."/>
            <person name="Wang X."/>
            <person name="Sun T."/>
            <person name="Guo L."/>
            <person name="Liang H."/>
            <person name="Lu P."/>
            <person name="Wu Y."/>
            <person name="Zhang Z."/>
            <person name="Ro D.K."/>
            <person name="Shang Y."/>
            <person name="Huang S."/>
            <person name="Yan J."/>
        </authorList>
    </citation>
    <scope>NUCLEOTIDE SEQUENCE [LARGE SCALE GENOMIC DNA]</scope>
    <source>
        <strain evidence="2">Ta-2019</strain>
    </source>
</reference>
<feature type="non-terminal residue" evidence="2">
    <location>
        <position position="120"/>
    </location>
</feature>
<name>A0AA38LE58_TAXCH</name>
<protein>
    <submittedName>
        <fullName evidence="2">Uncharacterized protein</fullName>
    </submittedName>
</protein>
<proteinExistence type="predicted"/>
<gene>
    <name evidence="2" type="ORF">KI387_020359</name>
</gene>
<keyword evidence="3" id="KW-1185">Reference proteome</keyword>
<evidence type="ECO:0000256" key="1">
    <source>
        <dbReference type="SAM" id="MobiDB-lite"/>
    </source>
</evidence>
<sequence>LKVQLRFVRNASAKGELCCSNSNNRREEGEMALIWFGLCFQPCCEPNVMSEEELVEKLISSKEMYEDINIEVMQDDRTSPIKPPLLTLRKNLIAKSHNSMSTSHRGMNLQSHYSNSTGGQ</sequence>
<dbReference type="AlphaFoldDB" id="A0AA38LE58"/>
<feature type="region of interest" description="Disordered" evidence="1">
    <location>
        <begin position="97"/>
        <end position="120"/>
    </location>
</feature>
<evidence type="ECO:0000313" key="2">
    <source>
        <dbReference type="EMBL" id="KAH9318590.1"/>
    </source>
</evidence>
<organism evidence="2 3">
    <name type="scientific">Taxus chinensis</name>
    <name type="common">Chinese yew</name>
    <name type="synonym">Taxus wallichiana var. chinensis</name>
    <dbReference type="NCBI Taxonomy" id="29808"/>
    <lineage>
        <taxon>Eukaryota</taxon>
        <taxon>Viridiplantae</taxon>
        <taxon>Streptophyta</taxon>
        <taxon>Embryophyta</taxon>
        <taxon>Tracheophyta</taxon>
        <taxon>Spermatophyta</taxon>
        <taxon>Pinopsida</taxon>
        <taxon>Pinidae</taxon>
        <taxon>Conifers II</taxon>
        <taxon>Cupressales</taxon>
        <taxon>Taxaceae</taxon>
        <taxon>Taxus</taxon>
    </lineage>
</organism>
<comment type="caution">
    <text evidence="2">The sequence shown here is derived from an EMBL/GenBank/DDBJ whole genome shotgun (WGS) entry which is preliminary data.</text>
</comment>
<dbReference type="Proteomes" id="UP000824469">
    <property type="component" value="Unassembled WGS sequence"/>
</dbReference>